<feature type="chain" id="PRO_5032625796" evidence="1">
    <location>
        <begin position="21"/>
        <end position="234"/>
    </location>
</feature>
<sequence length="234" mass="26543">MRGLPGLALLLAAGVLSACASSHPALRAWEDAAPAVGCESPEEDSCVVLACEERLCGFFHCEDVELEEESLQGSELEIERVQYVRPGLPMGPVRPGRVSRWSPAMRRGAEPVMTFRWYAASQPPPPPPRVPFALLPAPRLQKHHIFPQAQDLAMWFREQGINIHDYTLLIPEYVHRRIHSGGPSGGLWNEAWREFIVSNRRRDVPREEIFRHAGALIYRFELTGPVVPYYRQFR</sequence>
<dbReference type="NCBIfam" id="TIGR02269">
    <property type="entry name" value="TIGR02269 family lipoprotein"/>
    <property type="match status" value="1"/>
</dbReference>
<protein>
    <submittedName>
        <fullName evidence="2">TIGR02269 family lipoprotein</fullName>
    </submittedName>
</protein>
<dbReference type="Proteomes" id="UP000518300">
    <property type="component" value="Unassembled WGS sequence"/>
</dbReference>
<feature type="signal peptide" evidence="1">
    <location>
        <begin position="1"/>
        <end position="20"/>
    </location>
</feature>
<dbReference type="PROSITE" id="PS51257">
    <property type="entry name" value="PROKAR_LIPOPROTEIN"/>
    <property type="match status" value="1"/>
</dbReference>
<evidence type="ECO:0000256" key="1">
    <source>
        <dbReference type="SAM" id="SignalP"/>
    </source>
</evidence>
<keyword evidence="2" id="KW-0449">Lipoprotein</keyword>
<evidence type="ECO:0000313" key="2">
    <source>
        <dbReference type="EMBL" id="NMO14014.1"/>
    </source>
</evidence>
<reference evidence="2 3" key="1">
    <citation type="submission" date="2020-04" db="EMBL/GenBank/DDBJ databases">
        <title>Draft genome of Pyxidicoccus fallax type strain.</title>
        <authorList>
            <person name="Whitworth D.E."/>
        </authorList>
    </citation>
    <scope>NUCLEOTIDE SEQUENCE [LARGE SCALE GENOMIC DNA]</scope>
    <source>
        <strain evidence="2 3">DSM 14698</strain>
    </source>
</reference>
<keyword evidence="3" id="KW-1185">Reference proteome</keyword>
<name>A0A848L5P8_9BACT</name>
<evidence type="ECO:0000313" key="3">
    <source>
        <dbReference type="Proteomes" id="UP000518300"/>
    </source>
</evidence>
<comment type="caution">
    <text evidence="2">The sequence shown here is derived from an EMBL/GenBank/DDBJ whole genome shotgun (WGS) entry which is preliminary data.</text>
</comment>
<dbReference type="EMBL" id="JABBJJ010000011">
    <property type="protein sequence ID" value="NMO14014.1"/>
    <property type="molecule type" value="Genomic_DNA"/>
</dbReference>
<accession>A0A848L5P8</accession>
<organism evidence="2 3">
    <name type="scientific">Pyxidicoccus fallax</name>
    <dbReference type="NCBI Taxonomy" id="394095"/>
    <lineage>
        <taxon>Bacteria</taxon>
        <taxon>Pseudomonadati</taxon>
        <taxon>Myxococcota</taxon>
        <taxon>Myxococcia</taxon>
        <taxon>Myxococcales</taxon>
        <taxon>Cystobacterineae</taxon>
        <taxon>Myxococcaceae</taxon>
        <taxon>Pyxidicoccus</taxon>
    </lineage>
</organism>
<dbReference type="AlphaFoldDB" id="A0A848L5P8"/>
<dbReference type="RefSeq" id="WP_169343293.1">
    <property type="nucleotide sequence ID" value="NZ_JABBJJ010000011.1"/>
</dbReference>
<proteinExistence type="predicted"/>
<gene>
    <name evidence="2" type="ORF">HG543_03955</name>
</gene>
<dbReference type="Pfam" id="PF09533">
    <property type="entry name" value="DUF2380"/>
    <property type="match status" value="1"/>
</dbReference>
<dbReference type="InterPro" id="IPR011755">
    <property type="entry name" value="CHP02269_MYXXA"/>
</dbReference>
<keyword evidence="1" id="KW-0732">Signal</keyword>